<dbReference type="Proteomes" id="UP000287033">
    <property type="component" value="Unassembled WGS sequence"/>
</dbReference>
<proteinExistence type="predicted"/>
<protein>
    <recommendedName>
        <fullName evidence="1">IQCH-like ATP-grasp domain-containing protein</fullName>
    </recommendedName>
</protein>
<evidence type="ECO:0000259" key="1">
    <source>
        <dbReference type="Pfam" id="PF24923"/>
    </source>
</evidence>
<dbReference type="STRING" id="137246.A0A401SVL8"/>
<reference evidence="2 3" key="1">
    <citation type="journal article" date="2018" name="Nat. Ecol. Evol.">
        <title>Shark genomes provide insights into elasmobranch evolution and the origin of vertebrates.</title>
        <authorList>
            <person name="Hara Y"/>
            <person name="Yamaguchi K"/>
            <person name="Onimaru K"/>
            <person name="Kadota M"/>
            <person name="Koyanagi M"/>
            <person name="Keeley SD"/>
            <person name="Tatsumi K"/>
            <person name="Tanaka K"/>
            <person name="Motone F"/>
            <person name="Kageyama Y"/>
            <person name="Nozu R"/>
            <person name="Adachi N"/>
            <person name="Nishimura O"/>
            <person name="Nakagawa R"/>
            <person name="Tanegashima C"/>
            <person name="Kiyatake I"/>
            <person name="Matsumoto R"/>
            <person name="Murakumo K"/>
            <person name="Nishida K"/>
            <person name="Terakita A"/>
            <person name="Kuratani S"/>
            <person name="Sato K"/>
            <person name="Hyodo S Kuraku.S."/>
        </authorList>
    </citation>
    <scope>NUCLEOTIDE SEQUENCE [LARGE SCALE GENOMIC DNA]</scope>
</reference>
<feature type="domain" description="IQCH-like ATP-grasp" evidence="1">
    <location>
        <begin position="675"/>
        <end position="940"/>
    </location>
</feature>
<dbReference type="OrthoDB" id="2117703at2759"/>
<dbReference type="InterPro" id="IPR056855">
    <property type="entry name" value="ATP-grasp_IQCH"/>
</dbReference>
<dbReference type="PANTHER" id="PTHR14465">
    <property type="entry name" value="IQ DOMAIN-CONTAINING PROTEIN H"/>
    <property type="match status" value="1"/>
</dbReference>
<evidence type="ECO:0000313" key="3">
    <source>
        <dbReference type="Proteomes" id="UP000287033"/>
    </source>
</evidence>
<dbReference type="InterPro" id="IPR038752">
    <property type="entry name" value="IQCH"/>
</dbReference>
<dbReference type="AlphaFoldDB" id="A0A401SVL8"/>
<keyword evidence="3" id="KW-1185">Reference proteome</keyword>
<gene>
    <name evidence="2" type="ORF">chiPu_0012901</name>
</gene>
<evidence type="ECO:0000313" key="2">
    <source>
        <dbReference type="EMBL" id="GCC34428.1"/>
    </source>
</evidence>
<organism evidence="2 3">
    <name type="scientific">Chiloscyllium punctatum</name>
    <name type="common">Brownbanded bambooshark</name>
    <name type="synonym">Hemiscyllium punctatum</name>
    <dbReference type="NCBI Taxonomy" id="137246"/>
    <lineage>
        <taxon>Eukaryota</taxon>
        <taxon>Metazoa</taxon>
        <taxon>Chordata</taxon>
        <taxon>Craniata</taxon>
        <taxon>Vertebrata</taxon>
        <taxon>Chondrichthyes</taxon>
        <taxon>Elasmobranchii</taxon>
        <taxon>Galeomorphii</taxon>
        <taxon>Galeoidea</taxon>
        <taxon>Orectolobiformes</taxon>
        <taxon>Hemiscylliidae</taxon>
        <taxon>Chiloscyllium</taxon>
    </lineage>
</organism>
<accession>A0A401SVL8</accession>
<name>A0A401SVL8_CHIPU</name>
<dbReference type="EMBL" id="BEZZ01000598">
    <property type="protein sequence ID" value="GCC34428.1"/>
    <property type="molecule type" value="Genomic_DNA"/>
</dbReference>
<comment type="caution">
    <text evidence="2">The sequence shown here is derived from an EMBL/GenBank/DDBJ whole genome shotgun (WGS) entry which is preliminary data.</text>
</comment>
<sequence>MASSNTDVGHILVKVQEDLQELKEKISHITIHGETATVDIQTLETAIRRTEMGLKSHAAEYLNVINNQVLTLPALEYKDMSAAHTLPAPVSMGVNKIIKKPVVYPSLNKKHHGIQLWNAPEHISPGTQHKHAVDMRILRDPTNPKNRNLLHQNYGIQLPLIKNEIPDIPPQKLIKGSTVGTLAILPVSHRENPSLLPPFVSEKDARKGILSLIERGLIPPASELTVDPPFVQNRAAKIHDIQEKHRKPSHEIFGTYPKNAYCIVVSESYIEEKKYPDKNPESRLPLKMGTVTPAPSFMSRTSAKDISAIQHLRGKEMVPFEFHQPKHFQVLPIHRTQEFSETFYVTIFNGNIDYTAPDVLAFKHHYQLYWGHILSFLEYLGRKLRQYDVPVAIVEGQKLAEISAIFELNSQPNWKDLLPVVKNKELVEEIIKRPGQQYKGPDGLEIAATKIQAIWRQYQCKTKYLITRRQKWAAGVISISWLMRAQRVRVKKTLKQSRQRHLENFRSRAKHLAANWNRIKASRRTIIHIPSLGYAQSLRSSVPNIDTQQNLQMGRLCDIRDDNIDVIYVCPLWIGKDVTQYYMKLLGLQEAIKTGQPENVMNVEDRLKVMTPEAISRFPNHHLCLATHLKYSPKTIKRIKNLIEGKAAYIVGGLLHKDDLAVADMLNVPILGPEPEVAHLYSSKSGSKRIFASASVPVPPGEYDIYSLQQMHEVLTQLILENLEIKRWLFKVDVEFGGRGTAYFDVLHLKCYKPILKEFREIGPAVWLKKKWIQEPAELKLSKELPGILAVHAQPVNKNIFPTWEKFLEMFLCQGGVVEAYPPSDSVTNLTIDMLIEPTGEVSMVSCGDQIHSNSQLECWGTTVPQCSVDPGNLHSVCVKIAEACKCRGVIGFFSIDLVTFIHPLTMEQQVWATDLDLAYSDQLAMTQLMLFISNGKLICKTNTFEVSPKPREKRQTSHRKGSAIKEGTQIQLPFMKRYGVLSTQLKHTNLSIVHYSVLFKIFKVHGIGFDIKERQGTVFILHEDNKKDRLGMVTIGEDLQGALLTFARNLSVIHQEITAPNMQLENNFQAAIKDIELILGVTVVNKSYVKEDHSTTALKALT</sequence>
<dbReference type="PROSITE" id="PS50096">
    <property type="entry name" value="IQ"/>
    <property type="match status" value="1"/>
</dbReference>
<dbReference type="OMA" id="MHEFIIR"/>
<dbReference type="PANTHER" id="PTHR14465:SF0">
    <property type="entry name" value="IQ DOMAIN-CONTAINING PROTEIN H"/>
    <property type="match status" value="1"/>
</dbReference>
<dbReference type="Pfam" id="PF24923">
    <property type="entry name" value="ATP-grasp_IQCH"/>
    <property type="match status" value="1"/>
</dbReference>